<dbReference type="Gene3D" id="3.30.420.10">
    <property type="entry name" value="Ribonuclease H-like superfamily/Ribonuclease H"/>
    <property type="match status" value="1"/>
</dbReference>
<protein>
    <recommendedName>
        <fullName evidence="4">Integrase catalytic domain-containing protein</fullName>
    </recommendedName>
</protein>
<evidence type="ECO:0000313" key="3">
    <source>
        <dbReference type="Proteomes" id="UP001235939"/>
    </source>
</evidence>
<feature type="compositionally biased region" description="Polar residues" evidence="1">
    <location>
        <begin position="72"/>
        <end position="99"/>
    </location>
</feature>
<accession>A0ABY6L6R9</accession>
<evidence type="ECO:0000313" key="2">
    <source>
        <dbReference type="EMBL" id="UYV76848.1"/>
    </source>
</evidence>
<sequence length="354" mass="40841">MALTVKILCGYKKRQEGSYWWIPKKFYRRHHIKPVAIEVKGCRMQQTSKVQILRHLQPPLLLGNGLTNGYHSYSESRQDASSQISRQHLITEESTGSYHNRSDKQRWRNKPAAIPPKRPSNLSPTRDYIFQEQAVNTPTTHPEIPQNKPVRSFPIFVLTTQPPSRRHAAFTKQKLQASTSPAWSVFRVIRTTTKDQITCFAAEEMVMAWFSKPTGKIQDCRSCHTCQFIKRPKGKPYGDLGQILPPQKPFDLISIDTIAGFSEYGHSKTYLHVIVDHLTRYAWTFPSKSTSTLTYIQTLKTVTTTRISKSEFNHLTPDIFETQLFRIIPPTTSQPFLHLNPDLFNIDRFKTNLK</sequence>
<dbReference type="EMBL" id="CP092876">
    <property type="protein sequence ID" value="UYV76848.1"/>
    <property type="molecule type" value="Genomic_DNA"/>
</dbReference>
<dbReference type="InterPro" id="IPR012337">
    <property type="entry name" value="RNaseH-like_sf"/>
</dbReference>
<gene>
    <name evidence="2" type="ORF">LAZ67_14002182</name>
</gene>
<dbReference type="Proteomes" id="UP001235939">
    <property type="component" value="Chromosome 14"/>
</dbReference>
<keyword evidence="3" id="KW-1185">Reference proteome</keyword>
<name>A0ABY6L6R9_9ARAC</name>
<dbReference type="SUPFAM" id="SSF53098">
    <property type="entry name" value="Ribonuclease H-like"/>
    <property type="match status" value="1"/>
</dbReference>
<dbReference type="InterPro" id="IPR036397">
    <property type="entry name" value="RNaseH_sf"/>
</dbReference>
<proteinExistence type="predicted"/>
<evidence type="ECO:0008006" key="4">
    <source>
        <dbReference type="Google" id="ProtNLM"/>
    </source>
</evidence>
<organism evidence="2 3">
    <name type="scientific">Cordylochernes scorpioides</name>
    <dbReference type="NCBI Taxonomy" id="51811"/>
    <lineage>
        <taxon>Eukaryota</taxon>
        <taxon>Metazoa</taxon>
        <taxon>Ecdysozoa</taxon>
        <taxon>Arthropoda</taxon>
        <taxon>Chelicerata</taxon>
        <taxon>Arachnida</taxon>
        <taxon>Pseudoscorpiones</taxon>
        <taxon>Cheliferoidea</taxon>
        <taxon>Chernetidae</taxon>
        <taxon>Cordylochernes</taxon>
    </lineage>
</organism>
<feature type="region of interest" description="Disordered" evidence="1">
    <location>
        <begin position="72"/>
        <end position="124"/>
    </location>
</feature>
<evidence type="ECO:0000256" key="1">
    <source>
        <dbReference type="SAM" id="MobiDB-lite"/>
    </source>
</evidence>
<reference evidence="2 3" key="1">
    <citation type="submission" date="2022-01" db="EMBL/GenBank/DDBJ databases">
        <title>A chromosomal length assembly of Cordylochernes scorpioides.</title>
        <authorList>
            <person name="Zeh D."/>
            <person name="Zeh J."/>
        </authorList>
    </citation>
    <scope>NUCLEOTIDE SEQUENCE [LARGE SCALE GENOMIC DNA]</scope>
    <source>
        <strain evidence="2">IN4F17</strain>
        <tissue evidence="2">Whole Body</tissue>
    </source>
</reference>